<comment type="subcellular location">
    <subcellularLocation>
        <location evidence="2 6">Cytoplasm</location>
    </subcellularLocation>
</comment>
<keyword evidence="8" id="KW-1185">Reference proteome</keyword>
<dbReference type="EMBL" id="KV454291">
    <property type="protein sequence ID" value="ODQ74996.1"/>
    <property type="molecule type" value="Genomic_DNA"/>
</dbReference>
<dbReference type="PANTHER" id="PTHR10012:SF5">
    <property type="entry name" value="SERINE_THREONINE-PROTEIN PHOSPHATASE 2A ACTIVATOR 2"/>
    <property type="match status" value="1"/>
</dbReference>
<gene>
    <name evidence="7" type="ORF">LIPSTDRAFT_1735</name>
</gene>
<keyword evidence="3 6" id="KW-0963">Cytoplasm</keyword>
<keyword evidence="4 6" id="KW-0697">Rotamase</keyword>
<keyword evidence="5 6" id="KW-0413">Isomerase</keyword>
<sequence length="363" mass="41138">MAPDKPSPRILTQEDLDVFQESETYHALVQFVVDLREAATGRPNSVGCVESEAMKSILSLLDEIQNLTVLHPAVPNEKSRFGNPAFREYYDDLESQLPDLFRKYFPDLQEDNLIDLQTYLVESFGNRTRIDYGSGHELNFICFLLCLSRIKILQQSDFPAIVLRVFNKYVSLMRVIQSQYWLEPAGSHGVWGLDDYHFLPFLFGAAQLSTHKYLRPRSIHDADVLEMYSKDYMYLAAIVFINSVKTASLRWSSPMLDDISGVKTWEKVSEGMIKMYKAEVLGKVPIMQHFLFGKILPIGELPSEKETSEEKKLTQHEGHVHADGVWGDCCGIKVPSAIAASQLSHTGELRSIPGGSMRPIPFD</sequence>
<comment type="catalytic activity">
    <reaction evidence="1 6">
        <text>[protein]-peptidylproline (omega=180) = [protein]-peptidylproline (omega=0)</text>
        <dbReference type="Rhea" id="RHEA:16237"/>
        <dbReference type="Rhea" id="RHEA-COMP:10747"/>
        <dbReference type="Rhea" id="RHEA-COMP:10748"/>
        <dbReference type="ChEBI" id="CHEBI:83833"/>
        <dbReference type="ChEBI" id="CHEBI:83834"/>
        <dbReference type="EC" id="5.2.1.8"/>
    </reaction>
</comment>
<dbReference type="Pfam" id="PF03095">
    <property type="entry name" value="PTPA"/>
    <property type="match status" value="1"/>
</dbReference>
<dbReference type="EC" id="5.2.1.8" evidence="6"/>
<dbReference type="STRING" id="675824.A0A1E3QBF6"/>
<dbReference type="AlphaFoldDB" id="A0A1E3QBF6"/>
<evidence type="ECO:0000256" key="5">
    <source>
        <dbReference type="ARBA" id="ARBA00023235"/>
    </source>
</evidence>
<organism evidence="7 8">
    <name type="scientific">Lipomyces starkeyi NRRL Y-11557</name>
    <dbReference type="NCBI Taxonomy" id="675824"/>
    <lineage>
        <taxon>Eukaryota</taxon>
        <taxon>Fungi</taxon>
        <taxon>Dikarya</taxon>
        <taxon>Ascomycota</taxon>
        <taxon>Saccharomycotina</taxon>
        <taxon>Lipomycetes</taxon>
        <taxon>Lipomycetales</taxon>
        <taxon>Lipomycetaceae</taxon>
        <taxon>Lipomyces</taxon>
    </lineage>
</organism>
<dbReference type="Proteomes" id="UP000094385">
    <property type="component" value="Unassembled WGS sequence"/>
</dbReference>
<evidence type="ECO:0000256" key="1">
    <source>
        <dbReference type="ARBA" id="ARBA00000971"/>
    </source>
</evidence>
<dbReference type="FunFam" id="1.20.120.1150:FF:000002">
    <property type="entry name" value="Serine/threonine-protein phosphatase 2A activator"/>
    <property type="match status" value="1"/>
</dbReference>
<dbReference type="PANTHER" id="PTHR10012">
    <property type="entry name" value="SERINE/THREONINE-PROTEIN PHOSPHATASE 2A REGULATORY SUBUNIT B"/>
    <property type="match status" value="1"/>
</dbReference>
<evidence type="ECO:0000313" key="7">
    <source>
        <dbReference type="EMBL" id="ODQ74996.1"/>
    </source>
</evidence>
<proteinExistence type="inferred from homology"/>
<dbReference type="GO" id="GO:0003755">
    <property type="term" value="F:peptidyl-prolyl cis-trans isomerase activity"/>
    <property type="evidence" value="ECO:0007669"/>
    <property type="project" value="UniProtKB-KW"/>
</dbReference>
<evidence type="ECO:0000256" key="2">
    <source>
        <dbReference type="ARBA" id="ARBA00004496"/>
    </source>
</evidence>
<reference evidence="7 8" key="1">
    <citation type="journal article" date="2016" name="Proc. Natl. Acad. Sci. U.S.A.">
        <title>Comparative genomics of biotechnologically important yeasts.</title>
        <authorList>
            <person name="Riley R."/>
            <person name="Haridas S."/>
            <person name="Wolfe K.H."/>
            <person name="Lopes M.R."/>
            <person name="Hittinger C.T."/>
            <person name="Goeker M."/>
            <person name="Salamov A.A."/>
            <person name="Wisecaver J.H."/>
            <person name="Long T.M."/>
            <person name="Calvey C.H."/>
            <person name="Aerts A.L."/>
            <person name="Barry K.W."/>
            <person name="Choi C."/>
            <person name="Clum A."/>
            <person name="Coughlan A.Y."/>
            <person name="Deshpande S."/>
            <person name="Douglass A.P."/>
            <person name="Hanson S.J."/>
            <person name="Klenk H.-P."/>
            <person name="LaButti K.M."/>
            <person name="Lapidus A."/>
            <person name="Lindquist E.A."/>
            <person name="Lipzen A.M."/>
            <person name="Meier-Kolthoff J.P."/>
            <person name="Ohm R.A."/>
            <person name="Otillar R.P."/>
            <person name="Pangilinan J.L."/>
            <person name="Peng Y."/>
            <person name="Rokas A."/>
            <person name="Rosa C.A."/>
            <person name="Scheuner C."/>
            <person name="Sibirny A.A."/>
            <person name="Slot J.C."/>
            <person name="Stielow J.B."/>
            <person name="Sun H."/>
            <person name="Kurtzman C.P."/>
            <person name="Blackwell M."/>
            <person name="Grigoriev I.V."/>
            <person name="Jeffries T.W."/>
        </authorList>
    </citation>
    <scope>NUCLEOTIDE SEQUENCE [LARGE SCALE GENOMIC DNA]</scope>
    <source>
        <strain evidence="7 8">NRRL Y-11557</strain>
    </source>
</reference>
<dbReference type="GO" id="GO:0005634">
    <property type="term" value="C:nucleus"/>
    <property type="evidence" value="ECO:0007669"/>
    <property type="project" value="TreeGrafter"/>
</dbReference>
<dbReference type="GO" id="GO:0008160">
    <property type="term" value="F:protein tyrosine phosphatase activator activity"/>
    <property type="evidence" value="ECO:0007669"/>
    <property type="project" value="TreeGrafter"/>
</dbReference>
<evidence type="ECO:0000313" key="8">
    <source>
        <dbReference type="Proteomes" id="UP000094385"/>
    </source>
</evidence>
<dbReference type="PIRSF" id="PIRSF016325">
    <property type="entry name" value="Phstyr_phstse_ac"/>
    <property type="match status" value="1"/>
</dbReference>
<dbReference type="GO" id="GO:0007052">
    <property type="term" value="P:mitotic spindle organization"/>
    <property type="evidence" value="ECO:0007669"/>
    <property type="project" value="EnsemblFungi"/>
</dbReference>
<evidence type="ECO:0000256" key="3">
    <source>
        <dbReference type="ARBA" id="ARBA00022490"/>
    </source>
</evidence>
<dbReference type="CDD" id="cd04087">
    <property type="entry name" value="PTPA"/>
    <property type="match status" value="1"/>
</dbReference>
<dbReference type="GO" id="GO:0000159">
    <property type="term" value="C:protein phosphatase type 2A complex"/>
    <property type="evidence" value="ECO:0007669"/>
    <property type="project" value="EnsemblFungi"/>
</dbReference>
<comment type="similarity">
    <text evidence="6">Belongs to the PTPA-type PPIase family.</text>
</comment>
<evidence type="ECO:0000256" key="6">
    <source>
        <dbReference type="RuleBase" id="RU361210"/>
    </source>
</evidence>
<dbReference type="OrthoDB" id="16120at2759"/>
<dbReference type="InterPro" id="IPR043170">
    <property type="entry name" value="PTPA_C_lid"/>
</dbReference>
<evidence type="ECO:0000256" key="4">
    <source>
        <dbReference type="ARBA" id="ARBA00023110"/>
    </source>
</evidence>
<protein>
    <recommendedName>
        <fullName evidence="6">Serine/threonine-protein phosphatase 2A activator</fullName>
        <ecNumber evidence="6">5.2.1.8</ecNumber>
    </recommendedName>
    <alternativeName>
        <fullName evidence="6">Phosphotyrosyl phosphatase activator</fullName>
    </alternativeName>
</protein>
<dbReference type="GO" id="GO:0005737">
    <property type="term" value="C:cytoplasm"/>
    <property type="evidence" value="ECO:0007669"/>
    <property type="project" value="UniProtKB-SubCell"/>
</dbReference>
<name>A0A1E3QBF6_LIPST</name>
<comment type="function">
    <text evidence="6">PPIases accelerate the folding of proteins. It catalyzes the cis-trans isomerization of proline imidic peptide bonds in oligopeptides.</text>
</comment>
<dbReference type="SUPFAM" id="SSF140984">
    <property type="entry name" value="PTPA-like"/>
    <property type="match status" value="1"/>
</dbReference>
<dbReference type="Gene3D" id="1.20.120.1150">
    <property type="match status" value="1"/>
</dbReference>
<dbReference type="InterPro" id="IPR037218">
    <property type="entry name" value="PTPA_sf"/>
</dbReference>
<dbReference type="GO" id="GO:0006970">
    <property type="term" value="P:response to osmotic stress"/>
    <property type="evidence" value="ECO:0007669"/>
    <property type="project" value="EnsemblFungi"/>
</dbReference>
<dbReference type="InterPro" id="IPR004327">
    <property type="entry name" value="Phstyr_phstse_ac"/>
</dbReference>
<accession>A0A1E3QBF6</accession>